<name>A0ABZ3C9P1_9ACTN</name>
<dbReference type="SUPFAM" id="SSF46689">
    <property type="entry name" value="Homeodomain-like"/>
    <property type="match status" value="1"/>
</dbReference>
<evidence type="ECO:0000256" key="3">
    <source>
        <dbReference type="ARBA" id="ARBA00023163"/>
    </source>
</evidence>
<dbReference type="InterPro" id="IPR004111">
    <property type="entry name" value="Repressor_TetR_C"/>
</dbReference>
<keyword evidence="1" id="KW-0805">Transcription regulation</keyword>
<dbReference type="Gene3D" id="1.10.10.60">
    <property type="entry name" value="Homeodomain-like"/>
    <property type="match status" value="1"/>
</dbReference>
<feature type="DNA-binding region" description="H-T-H motif" evidence="4">
    <location>
        <begin position="50"/>
        <end position="69"/>
    </location>
</feature>
<feature type="domain" description="HTH tetR-type" evidence="5">
    <location>
        <begin position="27"/>
        <end position="87"/>
    </location>
</feature>
<evidence type="ECO:0000313" key="6">
    <source>
        <dbReference type="EMBL" id="WZW99301.1"/>
    </source>
</evidence>
<dbReference type="Pfam" id="PF02909">
    <property type="entry name" value="TetR_C_1"/>
    <property type="match status" value="1"/>
</dbReference>
<dbReference type="Gene3D" id="1.10.357.10">
    <property type="entry name" value="Tetracycline Repressor, domain 2"/>
    <property type="match status" value="1"/>
</dbReference>
<dbReference type="PANTHER" id="PTHR30055:SF151">
    <property type="entry name" value="TRANSCRIPTIONAL REGULATORY PROTEIN"/>
    <property type="match status" value="1"/>
</dbReference>
<dbReference type="EMBL" id="CP115965">
    <property type="protein sequence ID" value="WZW99301.1"/>
    <property type="molecule type" value="Genomic_DNA"/>
</dbReference>
<keyword evidence="2 4" id="KW-0238">DNA-binding</keyword>
<evidence type="ECO:0000256" key="2">
    <source>
        <dbReference type="ARBA" id="ARBA00023125"/>
    </source>
</evidence>
<keyword evidence="3" id="KW-0804">Transcription</keyword>
<proteinExistence type="predicted"/>
<evidence type="ECO:0000256" key="4">
    <source>
        <dbReference type="PROSITE-ProRule" id="PRU00335"/>
    </source>
</evidence>
<dbReference type="PANTHER" id="PTHR30055">
    <property type="entry name" value="HTH-TYPE TRANSCRIPTIONAL REGULATOR RUTR"/>
    <property type="match status" value="1"/>
</dbReference>
<dbReference type="InterPro" id="IPR001647">
    <property type="entry name" value="HTH_TetR"/>
</dbReference>
<dbReference type="Pfam" id="PF00440">
    <property type="entry name" value="TetR_N"/>
    <property type="match status" value="1"/>
</dbReference>
<keyword evidence="7" id="KW-1185">Reference proteome</keyword>
<sequence>MAKRTGVDELKLLGLLWKESPAGTRSGISKQSITALAVDLADKEGLDAVTIRRLAAEAGVTAMALYPHIGGRAELIELMLDHVAGSTYAKTGVPDDADWRARISAIADANWTSCQEHPWITDAAPGRPVPGPGASAKYEAELRALDGIGLTDIEMDHTLTALVSLVHGTARATIATQRSREPDEQNDAGWWANIEPALTAVIGDQTRFPTASRVSQALGEATGKANDPEGACRRGVTLFLEGLARQRHTDACR</sequence>
<dbReference type="SUPFAM" id="SSF48498">
    <property type="entry name" value="Tetracyclin repressor-like, C-terminal domain"/>
    <property type="match status" value="1"/>
</dbReference>
<dbReference type="Proteomes" id="UP001434337">
    <property type="component" value="Chromosome"/>
</dbReference>
<accession>A0ABZ3C9P1</accession>
<organism evidence="6 7">
    <name type="scientific">Propioniciclava soli</name>
    <dbReference type="NCBI Taxonomy" id="2775081"/>
    <lineage>
        <taxon>Bacteria</taxon>
        <taxon>Bacillati</taxon>
        <taxon>Actinomycetota</taxon>
        <taxon>Actinomycetes</taxon>
        <taxon>Propionibacteriales</taxon>
        <taxon>Propionibacteriaceae</taxon>
        <taxon>Propioniciclava</taxon>
    </lineage>
</organism>
<evidence type="ECO:0000259" key="5">
    <source>
        <dbReference type="PROSITE" id="PS50977"/>
    </source>
</evidence>
<dbReference type="InterPro" id="IPR009057">
    <property type="entry name" value="Homeodomain-like_sf"/>
</dbReference>
<evidence type="ECO:0000256" key="1">
    <source>
        <dbReference type="ARBA" id="ARBA00023015"/>
    </source>
</evidence>
<dbReference type="InterPro" id="IPR050109">
    <property type="entry name" value="HTH-type_TetR-like_transc_reg"/>
</dbReference>
<dbReference type="RefSeq" id="WP_342373037.1">
    <property type="nucleotide sequence ID" value="NZ_CP115965.1"/>
</dbReference>
<dbReference type="PROSITE" id="PS50977">
    <property type="entry name" value="HTH_TETR_2"/>
    <property type="match status" value="1"/>
</dbReference>
<evidence type="ECO:0000313" key="7">
    <source>
        <dbReference type="Proteomes" id="UP001434337"/>
    </source>
</evidence>
<dbReference type="InterPro" id="IPR036271">
    <property type="entry name" value="Tet_transcr_reg_TetR-rel_C_sf"/>
</dbReference>
<protein>
    <submittedName>
        <fullName evidence="6">TetR/AcrR family transcriptional regulator</fullName>
    </submittedName>
</protein>
<reference evidence="6 7" key="1">
    <citation type="journal article" date="2023" name="Environ Microbiome">
        <title>A coral-associated actinobacterium mitigates coral bleaching under heat stress.</title>
        <authorList>
            <person name="Li J."/>
            <person name="Zou Y."/>
            <person name="Li Q."/>
            <person name="Zhang J."/>
            <person name="Bourne D.G."/>
            <person name="Lyu Y."/>
            <person name="Liu C."/>
            <person name="Zhang S."/>
        </authorList>
    </citation>
    <scope>NUCLEOTIDE SEQUENCE [LARGE SCALE GENOMIC DNA]</scope>
    <source>
        <strain evidence="6 7">SCSIO 13291</strain>
    </source>
</reference>
<gene>
    <name evidence="6" type="ORF">PCC79_03640</name>
</gene>